<dbReference type="InterPro" id="IPR003953">
    <property type="entry name" value="FAD-dep_OxRdtase_2_FAD-bd"/>
</dbReference>
<comment type="caution">
    <text evidence="7">The sequence shown here is derived from an EMBL/GenBank/DDBJ whole genome shotgun (WGS) entry which is preliminary data.</text>
</comment>
<dbReference type="Proteomes" id="UP000605201">
    <property type="component" value="Unassembled WGS sequence"/>
</dbReference>
<dbReference type="Pfam" id="PF02910">
    <property type="entry name" value="Succ_DH_flav_C"/>
    <property type="match status" value="1"/>
</dbReference>
<proteinExistence type="predicted"/>
<organism evidence="7 8">
    <name type="scientific">Candidatus Desulfatibia vada</name>
    <dbReference type="NCBI Taxonomy" id="2841696"/>
    <lineage>
        <taxon>Bacteria</taxon>
        <taxon>Pseudomonadati</taxon>
        <taxon>Thermodesulfobacteriota</taxon>
        <taxon>Desulfobacteria</taxon>
        <taxon>Desulfobacterales</taxon>
        <taxon>Desulfobacterales incertae sedis</taxon>
        <taxon>Candidatus Desulfatibia</taxon>
    </lineage>
</organism>
<dbReference type="Pfam" id="PF00890">
    <property type="entry name" value="FAD_binding_2"/>
    <property type="match status" value="1"/>
</dbReference>
<dbReference type="InterPro" id="IPR036188">
    <property type="entry name" value="FAD/NAD-bd_sf"/>
</dbReference>
<keyword evidence="2" id="KW-0285">Flavoprotein</keyword>
<dbReference type="Gene3D" id="1.20.58.100">
    <property type="entry name" value="Fumarate reductase/succinate dehydrogenase flavoprotein-like, C-terminal domain"/>
    <property type="match status" value="1"/>
</dbReference>
<dbReference type="SUPFAM" id="SSF46977">
    <property type="entry name" value="Succinate dehydrogenase/fumarate reductase flavoprotein C-terminal domain"/>
    <property type="match status" value="1"/>
</dbReference>
<dbReference type="Gene3D" id="3.50.50.60">
    <property type="entry name" value="FAD/NAD(P)-binding domain"/>
    <property type="match status" value="1"/>
</dbReference>
<dbReference type="SUPFAM" id="SSF51905">
    <property type="entry name" value="FAD/NAD(P)-binding domain"/>
    <property type="match status" value="1"/>
</dbReference>
<feature type="domain" description="Fumarate reductase/succinate dehydrogenase flavoprotein-like C-terminal" evidence="6">
    <location>
        <begin position="435"/>
        <end position="546"/>
    </location>
</feature>
<dbReference type="InterPro" id="IPR037099">
    <property type="entry name" value="Fum_R/Succ_DH_flav-like_C_sf"/>
</dbReference>
<evidence type="ECO:0000256" key="4">
    <source>
        <dbReference type="PIRSR" id="PIRSR000171-1"/>
    </source>
</evidence>
<reference evidence="7 8" key="1">
    <citation type="submission" date="2020-08" db="EMBL/GenBank/DDBJ databases">
        <title>Bridging the membrane lipid divide: bacteria of the FCB group superphylum have the potential to synthesize archaeal ether lipids.</title>
        <authorList>
            <person name="Villanueva L."/>
            <person name="Von Meijenfeldt F.A.B."/>
            <person name="Westbye A.B."/>
            <person name="Yadav S."/>
            <person name="Hopmans E.C."/>
            <person name="Dutilh B.E."/>
            <person name="Sinninghe Damste J.S."/>
        </authorList>
    </citation>
    <scope>NUCLEOTIDE SEQUENCE [LARGE SCALE GENOMIC DNA]</scope>
    <source>
        <strain evidence="7">NIOZ-UU17</strain>
    </source>
</reference>
<accession>A0A8J6NU07</accession>
<dbReference type="InterPro" id="IPR030664">
    <property type="entry name" value="SdhA/FrdA/AprA"/>
</dbReference>
<evidence type="ECO:0000259" key="6">
    <source>
        <dbReference type="Pfam" id="PF02910"/>
    </source>
</evidence>
<name>A0A8J6NU07_9BACT</name>
<sequence length="548" mass="60313">MKLKSEETVYCDVLVIGGGGAGLRSAIAARLRGADVLLISKSRVGYSTNTFISKAVIAATGWGTSEDRDVVHLADTVKGGRFLNDQAMAAKVAEQAHSEIAFLMECGVRFGMEKGKPGLMHTPGHRYPRHVYGENWIGSDLVFPIKRRAKEEGVRFIEQAFVTRLLATEDLITGATAVTKDGMFLTIQAKAVILATGGYAQIFLNTNNVPGITGDGQALCYDLGVPLKDMEFIQFYPTATGKRGNRILLYERFLALPEVVLRNRDGEDILERHGFSDLMRLTRDQLAQLIMKEMTNGGTLNNGVIMDLEALSEDKARQLTQILPSPWWKGQKTYEVAPTVHFCMGGIVTDHSGETSVPGLFAVGEATAGVHGANRLGGNALAEIFVMGSLVGKNVGECVTDMEPAFSPKEIIEEEKSRLEGAFSVKGSNPKHMIQELKRLMWHKAGVIRKKTELEEALIRIQDSWPRASVVNPADLINQLEFDNMRMVAEMVCIAALKRTESRGSHFRVDHPEEDNGWLKNIVLRKGDSGVEFEMKPVRLDLVKPESS</sequence>
<dbReference type="SUPFAM" id="SSF56425">
    <property type="entry name" value="Succinate dehydrogenase/fumarate reductase flavoprotein, catalytic domain"/>
    <property type="match status" value="1"/>
</dbReference>
<dbReference type="PRINTS" id="PR00368">
    <property type="entry name" value="FADPNR"/>
</dbReference>
<feature type="active site" description="Proton acceptor" evidence="4">
    <location>
        <position position="283"/>
    </location>
</feature>
<dbReference type="Gene3D" id="3.90.700.10">
    <property type="entry name" value="Succinate dehydrogenase/fumarate reductase flavoprotein, catalytic domain"/>
    <property type="match status" value="1"/>
</dbReference>
<feature type="domain" description="FAD-dependent oxidoreductase 2 FAD-binding" evidence="5">
    <location>
        <begin position="12"/>
        <end position="381"/>
    </location>
</feature>
<evidence type="ECO:0000313" key="7">
    <source>
        <dbReference type="EMBL" id="MBC8433951.1"/>
    </source>
</evidence>
<dbReference type="EMBL" id="JACNIG010000360">
    <property type="protein sequence ID" value="MBC8433951.1"/>
    <property type="molecule type" value="Genomic_DNA"/>
</dbReference>
<comment type="cofactor">
    <cofactor evidence="1">
        <name>FAD</name>
        <dbReference type="ChEBI" id="CHEBI:57692"/>
    </cofactor>
</comment>
<dbReference type="PANTHER" id="PTHR11632:SF51">
    <property type="entry name" value="SUCCINATE DEHYDROGENASE [UBIQUINONE] FLAVOPROTEIN SUBUNIT, MITOCHONDRIAL"/>
    <property type="match status" value="1"/>
</dbReference>
<protein>
    <submittedName>
        <fullName evidence="7">FAD-binding protein</fullName>
    </submittedName>
</protein>
<dbReference type="PANTHER" id="PTHR11632">
    <property type="entry name" value="SUCCINATE DEHYDROGENASE 2 FLAVOPROTEIN SUBUNIT"/>
    <property type="match status" value="1"/>
</dbReference>
<dbReference type="InterPro" id="IPR027477">
    <property type="entry name" value="Succ_DH/fumarate_Rdtase_cat_sf"/>
</dbReference>
<dbReference type="PIRSF" id="PIRSF000171">
    <property type="entry name" value="SDHA_APRA_LASPO"/>
    <property type="match status" value="1"/>
</dbReference>
<evidence type="ECO:0000256" key="3">
    <source>
        <dbReference type="ARBA" id="ARBA00023002"/>
    </source>
</evidence>
<evidence type="ECO:0000313" key="8">
    <source>
        <dbReference type="Proteomes" id="UP000605201"/>
    </source>
</evidence>
<evidence type="ECO:0000256" key="2">
    <source>
        <dbReference type="ARBA" id="ARBA00022630"/>
    </source>
</evidence>
<evidence type="ECO:0000256" key="1">
    <source>
        <dbReference type="ARBA" id="ARBA00001974"/>
    </source>
</evidence>
<keyword evidence="3" id="KW-0560">Oxidoreductase</keyword>
<evidence type="ECO:0000259" key="5">
    <source>
        <dbReference type="Pfam" id="PF00890"/>
    </source>
</evidence>
<dbReference type="GO" id="GO:0016491">
    <property type="term" value="F:oxidoreductase activity"/>
    <property type="evidence" value="ECO:0007669"/>
    <property type="project" value="UniProtKB-KW"/>
</dbReference>
<dbReference type="AlphaFoldDB" id="A0A8J6NU07"/>
<dbReference type="PRINTS" id="PR00411">
    <property type="entry name" value="PNDRDTASEI"/>
</dbReference>
<gene>
    <name evidence="7" type="ORF">H8D96_18720</name>
</gene>
<dbReference type="InterPro" id="IPR015939">
    <property type="entry name" value="Fum_Rdtase/Succ_DH_flav-like_C"/>
</dbReference>